<evidence type="ECO:0000313" key="2">
    <source>
        <dbReference type="Proteomes" id="UP000242913"/>
    </source>
</evidence>
<sequence>NKLFDETEFSNPKSFDYNFEDDFKKLADRNDIYDELVPYLPTFILHKNGKDAGRTSVPIVTRKIPAWSTPLPRQKYVEPYEPFAKSPVERPDLRRTTTLVTKKPISQRLSDFARRLSESRSSLDAAIIKSQLAEQFSGKKSIKNDNTIRSFQSRVSAKPLIIHTGSGPYSGPTFNCKVLTPEKDGRPSSVTDETCILKQPGVSADGKCRCTYVVTDRDSNGCALGFLFTCLPK</sequence>
<dbReference type="Proteomes" id="UP000242913">
    <property type="component" value="Unassembled WGS sequence"/>
</dbReference>
<proteinExistence type="predicted"/>
<accession>A0A238BTE5</accession>
<dbReference type="EMBL" id="KZ270007">
    <property type="protein sequence ID" value="OZC08542.1"/>
    <property type="molecule type" value="Genomic_DNA"/>
</dbReference>
<organism evidence="1 2">
    <name type="scientific">Onchocerca flexuosa</name>
    <dbReference type="NCBI Taxonomy" id="387005"/>
    <lineage>
        <taxon>Eukaryota</taxon>
        <taxon>Metazoa</taxon>
        <taxon>Ecdysozoa</taxon>
        <taxon>Nematoda</taxon>
        <taxon>Chromadorea</taxon>
        <taxon>Rhabditida</taxon>
        <taxon>Spirurina</taxon>
        <taxon>Spiruromorpha</taxon>
        <taxon>Filarioidea</taxon>
        <taxon>Onchocercidae</taxon>
        <taxon>Onchocerca</taxon>
    </lineage>
</organism>
<evidence type="ECO:0000313" key="1">
    <source>
        <dbReference type="EMBL" id="OZC08542.1"/>
    </source>
</evidence>
<name>A0A238BTE5_9BILA</name>
<gene>
    <name evidence="1" type="ORF">X798_04476</name>
</gene>
<dbReference type="OrthoDB" id="5827518at2759"/>
<reference evidence="1 2" key="1">
    <citation type="submission" date="2015-12" db="EMBL/GenBank/DDBJ databases">
        <title>Draft genome of the nematode, Onchocerca flexuosa.</title>
        <authorList>
            <person name="Mitreva M."/>
        </authorList>
    </citation>
    <scope>NUCLEOTIDE SEQUENCE [LARGE SCALE GENOMIC DNA]</scope>
    <source>
        <strain evidence="1">Red Deer</strain>
    </source>
</reference>
<dbReference type="AlphaFoldDB" id="A0A238BTE5"/>
<feature type="non-terminal residue" evidence="1">
    <location>
        <position position="1"/>
    </location>
</feature>
<keyword evidence="2" id="KW-1185">Reference proteome</keyword>
<protein>
    <submittedName>
        <fullName evidence="1">Uncharacterized protein</fullName>
    </submittedName>
</protein>